<name>A0A8K0TRZ1_9PEZI</name>
<keyword evidence="9" id="KW-0812">Transmembrane</keyword>
<dbReference type="InterPro" id="IPR019775">
    <property type="entry name" value="WD40_repeat_CS"/>
</dbReference>
<accession>A0A8K0TRZ1</accession>
<dbReference type="PROSITE" id="PS50837">
    <property type="entry name" value="NACHT"/>
    <property type="match status" value="1"/>
</dbReference>
<feature type="compositionally biased region" description="Basic residues" evidence="8">
    <location>
        <begin position="1"/>
        <end position="10"/>
    </location>
</feature>
<dbReference type="InterPro" id="IPR056884">
    <property type="entry name" value="NPHP3-like_N"/>
</dbReference>
<dbReference type="PANTHER" id="PTHR22847:SF637">
    <property type="entry name" value="WD REPEAT DOMAIN 5B"/>
    <property type="match status" value="1"/>
</dbReference>
<dbReference type="AlphaFoldDB" id="A0A8K0TRZ1"/>
<keyword evidence="12" id="KW-1185">Reference proteome</keyword>
<dbReference type="Pfam" id="PF24883">
    <property type="entry name" value="NPHP3_N"/>
    <property type="match status" value="1"/>
</dbReference>
<evidence type="ECO:0000256" key="8">
    <source>
        <dbReference type="SAM" id="MobiDB-lite"/>
    </source>
</evidence>
<sequence>MMGSRLRRIFSRSPRPTSPHRVPSPANPPQPAVAAQPSSASLQARLWNQAYDELKADEPKIVDAYEKFLSTELPTANEIEPEQRWHQMERLVRVGLQKTAREAAIKQQIGDVMQAVGVVRGLVDKAVQASPEAAIAWVGVSFALEVLSNPLTEPGINRKGLSYVVSRMDWYWNLVDLLLDERAGSAFDGLRGQLETRIVQLYQKLLLYQMRSVCLYHRSRVAVFFRDVVVLDDWGGQLDDIKQVEAAVRSDSDQCGSLQARSHLEGIASAAERQFSELQGVTSAIQYQTRRQEQMQQDEKDKECLHDLYDTDPIHDKTRIQDTKGGLLRGSYAWVLDNPDFKQWRTDPRGLLWIRGDPGKGKTMLLCGIIDELEKDSADQLAYFFCQATEQKLNTATAVVRGLIYTLVRQHPPLISHVRKEYDGGGKQRFEGLNAWEVMSKILTSILSDPIVEAAVLIIDALDECGAGRPQLLDFVIRVSASSRAKWIISSRNWPDIEEKLAATAQVTLRLELNEDSISDAVRVYIRQKVGELAQLKGYDDATRDAVHRHFTDNSNNTFLWVALVYQELANPKTRKWHTLNALKNFPPGLDSLYQRMMEHIRDSNDADLCKQILAVISVAYRPVTLQELISLVNSLASFGDDLESLEEIIASCGSFLTLREGILYFVHQSAKEFLLDKASVQIIPCGIAHQHRVIFSKSIEVLLRTLRRDIYSLADPGFSFDDLPQLDPDPLASVRYSCLHWVDHLRDADPAEKPTLEHLQDGGLVHIFLQRKYLYWLEAMSLQRSMSQAVLAVQKLQALVSAAGAQQLADLVQDARRFVLSHKGAIEIAPLQLYASALVFSPTRSLVRNLFKHDVPSWVMSPSLIQLDWNACVQTLEGHGGSVSSVAYTADGTRLASGSYDHTVKIWDAATGTCVQTLEGHDDMVNSVDFAADGPWLASGSEDKTVKIWDAATGTCVQTLEGHASSVSSVAFAADGTRLASGSYDHTVKIWDAATGTCVQTLEGHAGFVSSVAFTADGTQLASGSDDHTVKVWDAATGICVRTLEGHPGSVSSVAFAADGTRLASGSDDDIVKIWDAATGTCVQTLEVSAPARQILFDAQTDSNLFTEVGILALYPSASDAERPKAFQTLPDYHGRGISCDAVWIVKDGRRLLWLPSEYRPLATAATGSLIVLGCFSGRVILLRLSMEVLNL</sequence>
<feature type="repeat" description="WD" evidence="7">
    <location>
        <begin position="961"/>
        <end position="1002"/>
    </location>
</feature>
<dbReference type="PANTHER" id="PTHR22847">
    <property type="entry name" value="WD40 REPEAT PROTEIN"/>
    <property type="match status" value="1"/>
</dbReference>
<dbReference type="InterPro" id="IPR015943">
    <property type="entry name" value="WD40/YVTN_repeat-like_dom_sf"/>
</dbReference>
<evidence type="ECO:0000256" key="7">
    <source>
        <dbReference type="PROSITE-ProRule" id="PRU00221"/>
    </source>
</evidence>
<dbReference type="PROSITE" id="PS50082">
    <property type="entry name" value="WD_REPEATS_2"/>
    <property type="match status" value="5"/>
</dbReference>
<dbReference type="SUPFAM" id="SSF50978">
    <property type="entry name" value="WD40 repeat-like"/>
    <property type="match status" value="1"/>
</dbReference>
<feature type="transmembrane region" description="Helical" evidence="9">
    <location>
        <begin position="1163"/>
        <end position="1183"/>
    </location>
</feature>
<dbReference type="InterPro" id="IPR001680">
    <property type="entry name" value="WD40_rpt"/>
</dbReference>
<keyword evidence="3" id="KW-0175">Coiled coil</keyword>
<feature type="repeat" description="WD" evidence="7">
    <location>
        <begin position="1003"/>
        <end position="1044"/>
    </location>
</feature>
<keyword evidence="9" id="KW-1133">Transmembrane helix</keyword>
<dbReference type="Pfam" id="PF00400">
    <property type="entry name" value="WD40"/>
    <property type="match status" value="5"/>
</dbReference>
<dbReference type="GO" id="GO:1990234">
    <property type="term" value="C:transferase complex"/>
    <property type="evidence" value="ECO:0007669"/>
    <property type="project" value="UniProtKB-ARBA"/>
</dbReference>
<feature type="region of interest" description="Disordered" evidence="8">
    <location>
        <begin position="1"/>
        <end position="35"/>
    </location>
</feature>
<gene>
    <name evidence="11" type="ORF">B0T11DRAFT_251498</name>
</gene>
<comment type="similarity">
    <text evidence="4">Belongs to the WD repeat MDV1/CAF4 family.</text>
</comment>
<dbReference type="Proteomes" id="UP000813385">
    <property type="component" value="Unassembled WGS sequence"/>
</dbReference>
<dbReference type="PROSITE" id="PS50294">
    <property type="entry name" value="WD_REPEATS_REGION"/>
    <property type="match status" value="5"/>
</dbReference>
<dbReference type="SUPFAM" id="SSF52540">
    <property type="entry name" value="P-loop containing nucleoside triphosphate hydrolases"/>
    <property type="match status" value="1"/>
</dbReference>
<evidence type="ECO:0000256" key="3">
    <source>
        <dbReference type="ARBA" id="ARBA00023054"/>
    </source>
</evidence>
<comment type="function">
    <text evidence="6">Involved in mitochondrial fission. Acts as an adapter protein required to form mitochondrial fission complexes. Formation of these complexes is required to promote constriction and fission of the mitochondrial compartment at a late step in mitochondrial division.</text>
</comment>
<evidence type="ECO:0000313" key="11">
    <source>
        <dbReference type="EMBL" id="KAH7377095.1"/>
    </source>
</evidence>
<keyword evidence="9" id="KW-0472">Membrane</keyword>
<evidence type="ECO:0000256" key="2">
    <source>
        <dbReference type="ARBA" id="ARBA00022737"/>
    </source>
</evidence>
<keyword evidence="2" id="KW-0677">Repeat</keyword>
<dbReference type="InterPro" id="IPR027417">
    <property type="entry name" value="P-loop_NTPase"/>
</dbReference>
<evidence type="ECO:0000256" key="5">
    <source>
        <dbReference type="ARBA" id="ARBA00039789"/>
    </source>
</evidence>
<evidence type="ECO:0000259" key="10">
    <source>
        <dbReference type="PROSITE" id="PS50837"/>
    </source>
</evidence>
<keyword evidence="1 7" id="KW-0853">WD repeat</keyword>
<feature type="repeat" description="WD" evidence="7">
    <location>
        <begin position="877"/>
        <end position="918"/>
    </location>
</feature>
<dbReference type="InterPro" id="IPR020472">
    <property type="entry name" value="WD40_PAC1"/>
</dbReference>
<evidence type="ECO:0000256" key="4">
    <source>
        <dbReference type="ARBA" id="ARBA00038415"/>
    </source>
</evidence>
<dbReference type="InterPro" id="IPR036322">
    <property type="entry name" value="WD40_repeat_dom_sf"/>
</dbReference>
<dbReference type="EMBL" id="JAGPXD010000001">
    <property type="protein sequence ID" value="KAH7377095.1"/>
    <property type="molecule type" value="Genomic_DNA"/>
</dbReference>
<dbReference type="InterPro" id="IPR031359">
    <property type="entry name" value="NACHT_N"/>
</dbReference>
<evidence type="ECO:0000256" key="1">
    <source>
        <dbReference type="ARBA" id="ARBA00022574"/>
    </source>
</evidence>
<feature type="repeat" description="WD" evidence="7">
    <location>
        <begin position="1045"/>
        <end position="1086"/>
    </location>
</feature>
<dbReference type="PRINTS" id="PR00320">
    <property type="entry name" value="GPROTEINBRPT"/>
</dbReference>
<evidence type="ECO:0000313" key="12">
    <source>
        <dbReference type="Proteomes" id="UP000813385"/>
    </source>
</evidence>
<dbReference type="GO" id="GO:0005634">
    <property type="term" value="C:nucleus"/>
    <property type="evidence" value="ECO:0007669"/>
    <property type="project" value="TreeGrafter"/>
</dbReference>
<dbReference type="InterPro" id="IPR007111">
    <property type="entry name" value="NACHT_NTPase"/>
</dbReference>
<dbReference type="Gene3D" id="2.130.10.10">
    <property type="entry name" value="YVTN repeat-like/Quinoprotein amine dehydrogenase"/>
    <property type="match status" value="3"/>
</dbReference>
<reference evidence="11" key="1">
    <citation type="journal article" date="2021" name="Nat. Commun.">
        <title>Genetic determinants of endophytism in the Arabidopsis root mycobiome.</title>
        <authorList>
            <person name="Mesny F."/>
            <person name="Miyauchi S."/>
            <person name="Thiergart T."/>
            <person name="Pickel B."/>
            <person name="Atanasova L."/>
            <person name="Karlsson M."/>
            <person name="Huettel B."/>
            <person name="Barry K.W."/>
            <person name="Haridas S."/>
            <person name="Chen C."/>
            <person name="Bauer D."/>
            <person name="Andreopoulos W."/>
            <person name="Pangilinan J."/>
            <person name="LaButti K."/>
            <person name="Riley R."/>
            <person name="Lipzen A."/>
            <person name="Clum A."/>
            <person name="Drula E."/>
            <person name="Henrissat B."/>
            <person name="Kohler A."/>
            <person name="Grigoriev I.V."/>
            <person name="Martin F.M."/>
            <person name="Hacquard S."/>
        </authorList>
    </citation>
    <scope>NUCLEOTIDE SEQUENCE</scope>
    <source>
        <strain evidence="11">MPI-CAGE-AT-0016</strain>
    </source>
</reference>
<dbReference type="CDD" id="cd00200">
    <property type="entry name" value="WD40"/>
    <property type="match status" value="1"/>
</dbReference>
<protein>
    <recommendedName>
        <fullName evidence="5">Mitochondrial division protein 1</fullName>
    </recommendedName>
</protein>
<dbReference type="Pfam" id="PF17100">
    <property type="entry name" value="NACHT_N"/>
    <property type="match status" value="1"/>
</dbReference>
<dbReference type="OrthoDB" id="538223at2759"/>
<feature type="repeat" description="WD" evidence="7">
    <location>
        <begin position="919"/>
        <end position="960"/>
    </location>
</feature>
<dbReference type="SMART" id="SM00320">
    <property type="entry name" value="WD40"/>
    <property type="match status" value="5"/>
</dbReference>
<feature type="domain" description="NACHT" evidence="10">
    <location>
        <begin position="350"/>
        <end position="492"/>
    </location>
</feature>
<dbReference type="PROSITE" id="PS00678">
    <property type="entry name" value="WD_REPEATS_1"/>
    <property type="match status" value="5"/>
</dbReference>
<comment type="caution">
    <text evidence="11">The sequence shown here is derived from an EMBL/GenBank/DDBJ whole genome shotgun (WGS) entry which is preliminary data.</text>
</comment>
<evidence type="ECO:0000256" key="6">
    <source>
        <dbReference type="ARBA" id="ARBA00043913"/>
    </source>
</evidence>
<proteinExistence type="inferred from homology"/>
<organism evidence="11 12">
    <name type="scientific">Plectosphaerella cucumerina</name>
    <dbReference type="NCBI Taxonomy" id="40658"/>
    <lineage>
        <taxon>Eukaryota</taxon>
        <taxon>Fungi</taxon>
        <taxon>Dikarya</taxon>
        <taxon>Ascomycota</taxon>
        <taxon>Pezizomycotina</taxon>
        <taxon>Sordariomycetes</taxon>
        <taxon>Hypocreomycetidae</taxon>
        <taxon>Glomerellales</taxon>
        <taxon>Plectosphaerellaceae</taxon>
        <taxon>Plectosphaerella</taxon>
    </lineage>
</organism>
<evidence type="ECO:0000256" key="9">
    <source>
        <dbReference type="SAM" id="Phobius"/>
    </source>
</evidence>
<dbReference type="Gene3D" id="3.40.50.300">
    <property type="entry name" value="P-loop containing nucleotide triphosphate hydrolases"/>
    <property type="match status" value="1"/>
</dbReference>